<dbReference type="EMBL" id="HBUF01111490">
    <property type="protein sequence ID" value="CAG6640325.1"/>
    <property type="molecule type" value="Transcribed_RNA"/>
</dbReference>
<protein>
    <submittedName>
        <fullName evidence="2">Uncharacterized protein</fullName>
    </submittedName>
</protein>
<evidence type="ECO:0000256" key="1">
    <source>
        <dbReference type="SAM" id="MobiDB-lite"/>
    </source>
</evidence>
<dbReference type="AlphaFoldDB" id="A0A8D8QZ66"/>
<feature type="compositionally biased region" description="Basic and acidic residues" evidence="1">
    <location>
        <begin position="97"/>
        <end position="116"/>
    </location>
</feature>
<evidence type="ECO:0000313" key="2">
    <source>
        <dbReference type="EMBL" id="CAG6640327.1"/>
    </source>
</evidence>
<accession>A0A8D8QZ66</accession>
<organism evidence="2">
    <name type="scientific">Cacopsylla melanoneura</name>
    <dbReference type="NCBI Taxonomy" id="428564"/>
    <lineage>
        <taxon>Eukaryota</taxon>
        <taxon>Metazoa</taxon>
        <taxon>Ecdysozoa</taxon>
        <taxon>Arthropoda</taxon>
        <taxon>Hexapoda</taxon>
        <taxon>Insecta</taxon>
        <taxon>Pterygota</taxon>
        <taxon>Neoptera</taxon>
        <taxon>Paraneoptera</taxon>
        <taxon>Hemiptera</taxon>
        <taxon>Sternorrhyncha</taxon>
        <taxon>Psylloidea</taxon>
        <taxon>Psyllidae</taxon>
        <taxon>Psyllinae</taxon>
        <taxon>Cacopsylla</taxon>
    </lineage>
</organism>
<name>A0A8D8QZ66_9HEMI</name>
<reference evidence="2" key="1">
    <citation type="submission" date="2021-05" db="EMBL/GenBank/DDBJ databases">
        <authorList>
            <person name="Alioto T."/>
            <person name="Alioto T."/>
            <person name="Gomez Garrido J."/>
        </authorList>
    </citation>
    <scope>NUCLEOTIDE SEQUENCE</scope>
</reference>
<dbReference type="EMBL" id="HBUF01111491">
    <property type="protein sequence ID" value="CAG6640327.1"/>
    <property type="molecule type" value="Transcribed_RNA"/>
</dbReference>
<proteinExistence type="predicted"/>
<feature type="region of interest" description="Disordered" evidence="1">
    <location>
        <begin position="97"/>
        <end position="128"/>
    </location>
</feature>
<sequence>MVLVSGDCIHCPRVGNCHPVHSNMLFQVLEETSPARLYICHYHGVVAYGGPGMFDVCRVAQHGRGEGSHVDQLLVLFTGVSDPHISQHPRYHERLGKVRSLPESHDGHDRSVRSGDRGVTMAAAGGTQ</sequence>
<dbReference type="EMBL" id="HBUF01111489">
    <property type="protein sequence ID" value="CAG6640323.1"/>
    <property type="molecule type" value="Transcribed_RNA"/>
</dbReference>